<accession>G0R3W3</accession>
<dbReference type="GO" id="GO:0030130">
    <property type="term" value="C:clathrin coat of trans-Golgi network vesicle"/>
    <property type="evidence" value="ECO:0007669"/>
    <property type="project" value="InterPro"/>
</dbReference>
<dbReference type="FunFam" id="1.25.40.10:FF:000002">
    <property type="entry name" value="Clathrin heavy chain"/>
    <property type="match status" value="1"/>
</dbReference>
<evidence type="ECO:0000313" key="10">
    <source>
        <dbReference type="Proteomes" id="UP000008983"/>
    </source>
</evidence>
<evidence type="ECO:0000256" key="1">
    <source>
        <dbReference type="ARBA" id="ARBA00009535"/>
    </source>
</evidence>
<keyword evidence="8" id="KW-0175">Coiled coil</keyword>
<dbReference type="RefSeq" id="XP_004027184.1">
    <property type="nucleotide sequence ID" value="XM_004027135.1"/>
</dbReference>
<evidence type="ECO:0000256" key="5">
    <source>
        <dbReference type="ARBA" id="ARBA00023329"/>
    </source>
</evidence>
<evidence type="ECO:0000256" key="4">
    <source>
        <dbReference type="ARBA" id="ARBA00023176"/>
    </source>
</evidence>
<dbReference type="InParanoid" id="G0R3W3"/>
<comment type="subcellular location">
    <subcellularLocation>
        <location evidence="6">Cytoplasmic vesicle membrane</location>
        <topology evidence="6">Peripheral membrane protein</topology>
        <orientation evidence="6">Cytoplasmic side</orientation>
    </subcellularLocation>
    <subcellularLocation>
        <location evidence="6">Membrane</location>
        <location evidence="6">Coated pit</location>
        <topology evidence="6">Peripheral membrane protein</topology>
        <orientation evidence="6">Cytoplasmic side</orientation>
    </subcellularLocation>
</comment>
<evidence type="ECO:0000256" key="2">
    <source>
        <dbReference type="ARBA" id="ARBA00022737"/>
    </source>
</evidence>
<dbReference type="FunCoup" id="G0R3W3">
    <property type="interactions" value="459"/>
</dbReference>
<keyword evidence="10" id="KW-1185">Reference proteome</keyword>
<dbReference type="InterPro" id="IPR055358">
    <property type="entry name" value="CHCR"/>
</dbReference>
<dbReference type="GeneID" id="14903917"/>
<dbReference type="Gene3D" id="1.25.40.730">
    <property type="match status" value="1"/>
</dbReference>
<dbReference type="InterPro" id="IPR016024">
    <property type="entry name" value="ARM-type_fold"/>
</dbReference>
<feature type="repeat" description="CHCR" evidence="7">
    <location>
        <begin position="991"/>
        <end position="1138"/>
    </location>
</feature>
<evidence type="ECO:0000313" key="9">
    <source>
        <dbReference type="EMBL" id="EGR27839.1"/>
    </source>
</evidence>
<keyword evidence="5 6" id="KW-0968">Cytoplasmic vesicle</keyword>
<dbReference type="SMART" id="SM00299">
    <property type="entry name" value="CLH"/>
    <property type="match status" value="7"/>
</dbReference>
<dbReference type="STRING" id="857967.G0R3W3"/>
<dbReference type="InterPro" id="IPR016341">
    <property type="entry name" value="Clathrin_heavy_chain"/>
</dbReference>
<dbReference type="PROSITE" id="PS50236">
    <property type="entry name" value="CHCR"/>
    <property type="match status" value="7"/>
</dbReference>
<feature type="coiled-coil region" evidence="8">
    <location>
        <begin position="1617"/>
        <end position="1648"/>
    </location>
</feature>
<keyword evidence="2" id="KW-0677">Repeat</keyword>
<dbReference type="eggNOG" id="KOG0985">
    <property type="taxonomic scope" value="Eukaryota"/>
</dbReference>
<keyword evidence="3 6" id="KW-0472">Membrane</keyword>
<dbReference type="GO" id="GO:0005198">
    <property type="term" value="F:structural molecule activity"/>
    <property type="evidence" value="ECO:0007669"/>
    <property type="project" value="InterPro"/>
</dbReference>
<dbReference type="EMBL" id="GL984314">
    <property type="protein sequence ID" value="EGR27839.1"/>
    <property type="molecule type" value="Genomic_DNA"/>
</dbReference>
<dbReference type="InterPro" id="IPR016025">
    <property type="entry name" value="Clathrin_H-chain_N"/>
</dbReference>
<feature type="repeat" description="CHCR" evidence="7">
    <location>
        <begin position="1142"/>
        <end position="1283"/>
    </location>
</feature>
<feature type="repeat" description="CHCR" evidence="7">
    <location>
        <begin position="1288"/>
        <end position="1434"/>
    </location>
</feature>
<keyword evidence="4 6" id="KW-0168">Coated pit</keyword>
<evidence type="ECO:0000256" key="8">
    <source>
        <dbReference type="SAM" id="Coils"/>
    </source>
</evidence>
<dbReference type="GO" id="GO:0032051">
    <property type="term" value="F:clathrin light chain binding"/>
    <property type="evidence" value="ECO:0007669"/>
    <property type="project" value="InterPro"/>
</dbReference>
<feature type="repeat" description="CHCR" evidence="7">
    <location>
        <begin position="545"/>
        <end position="691"/>
    </location>
</feature>
<dbReference type="GO" id="GO:0071439">
    <property type="term" value="C:clathrin complex"/>
    <property type="evidence" value="ECO:0007669"/>
    <property type="project" value="InterPro"/>
</dbReference>
<name>G0R3W3_ICHMU</name>
<evidence type="ECO:0000256" key="3">
    <source>
        <dbReference type="ARBA" id="ARBA00023136"/>
    </source>
</evidence>
<dbReference type="PANTHER" id="PTHR10292">
    <property type="entry name" value="CLATHRIN HEAVY CHAIN RELATED"/>
    <property type="match status" value="1"/>
</dbReference>
<dbReference type="Pfam" id="PF13838">
    <property type="entry name" value="Clathrin_H_link"/>
    <property type="match status" value="1"/>
</dbReference>
<dbReference type="OrthoDB" id="421917at2759"/>
<comment type="similarity">
    <text evidence="1 6">Belongs to the clathrin heavy chain family.</text>
</comment>
<dbReference type="FunFam" id="1.25.40.10:FF:000001">
    <property type="entry name" value="Clathrin heavy chain"/>
    <property type="match status" value="1"/>
</dbReference>
<dbReference type="GO" id="GO:0006886">
    <property type="term" value="P:intracellular protein transport"/>
    <property type="evidence" value="ECO:0007669"/>
    <property type="project" value="UniProtKB-UniRule"/>
</dbReference>
<organism evidence="9 10">
    <name type="scientific">Ichthyophthirius multifiliis</name>
    <name type="common">White spot disease agent</name>
    <name type="synonym">Ich</name>
    <dbReference type="NCBI Taxonomy" id="5932"/>
    <lineage>
        <taxon>Eukaryota</taxon>
        <taxon>Sar</taxon>
        <taxon>Alveolata</taxon>
        <taxon>Ciliophora</taxon>
        <taxon>Intramacronucleata</taxon>
        <taxon>Oligohymenophorea</taxon>
        <taxon>Hymenostomatida</taxon>
        <taxon>Ophryoglenina</taxon>
        <taxon>Ichthyophthirius</taxon>
    </lineage>
</organism>
<dbReference type="Gene3D" id="1.25.40.10">
    <property type="entry name" value="Tetratricopeptide repeat domain"/>
    <property type="match status" value="3"/>
</dbReference>
<proteinExistence type="inferred from homology"/>
<dbReference type="SUPFAM" id="SSF48371">
    <property type="entry name" value="ARM repeat"/>
    <property type="match status" value="5"/>
</dbReference>
<protein>
    <recommendedName>
        <fullName evidence="6">Clathrin heavy chain</fullName>
    </recommendedName>
</protein>
<evidence type="ECO:0000256" key="6">
    <source>
        <dbReference type="PIRNR" id="PIRNR002290"/>
    </source>
</evidence>
<feature type="repeat" description="CHCR" evidence="7">
    <location>
        <begin position="1437"/>
        <end position="1580"/>
    </location>
</feature>
<reference evidence="9 10" key="1">
    <citation type="submission" date="2011-07" db="EMBL/GenBank/DDBJ databases">
        <authorList>
            <person name="Coyne R."/>
            <person name="Brami D."/>
            <person name="Johnson J."/>
            <person name="Hostetler J."/>
            <person name="Hannick L."/>
            <person name="Clark T."/>
            <person name="Cassidy-Hanley D."/>
            <person name="Inman J."/>
        </authorList>
    </citation>
    <scope>NUCLEOTIDE SEQUENCE [LARGE SCALE GENOMIC DNA]</scope>
    <source>
        <strain evidence="9 10">G5</strain>
    </source>
</reference>
<dbReference type="Proteomes" id="UP000008983">
    <property type="component" value="Unassembled WGS sequence"/>
</dbReference>
<dbReference type="Gene3D" id="2.130.10.110">
    <property type="entry name" value="Clathrin heavy-chain terminal domain"/>
    <property type="match status" value="1"/>
</dbReference>
<feature type="repeat" description="CHCR" evidence="7">
    <location>
        <begin position="841"/>
        <end position="985"/>
    </location>
</feature>
<comment type="function">
    <text evidence="6">Clathrin is the major protein of the polyhedral coat of coated pits and vesicles.</text>
</comment>
<dbReference type="Pfam" id="PF00637">
    <property type="entry name" value="Clathrin"/>
    <property type="match status" value="7"/>
</dbReference>
<dbReference type="InterPro" id="IPR011990">
    <property type="entry name" value="TPR-like_helical_dom_sf"/>
</dbReference>
<dbReference type="PIRSF" id="PIRSF002290">
    <property type="entry name" value="Clathrin_H_chain"/>
    <property type="match status" value="1"/>
</dbReference>
<feature type="repeat" description="CHCR" evidence="7">
    <location>
        <begin position="693"/>
        <end position="836"/>
    </location>
</feature>
<dbReference type="OMA" id="HCYDLLH"/>
<evidence type="ECO:0000256" key="7">
    <source>
        <dbReference type="PROSITE-ProRule" id="PRU01006"/>
    </source>
</evidence>
<dbReference type="SUPFAM" id="SSF50989">
    <property type="entry name" value="Clathrin heavy-chain terminal domain"/>
    <property type="match status" value="1"/>
</dbReference>
<dbReference type="PANTHER" id="PTHR10292:SF1">
    <property type="entry name" value="CLATHRIN HEAVY CHAIN"/>
    <property type="match status" value="1"/>
</dbReference>
<sequence>MQGGPLKITQLTNITSLGIDPQYLKLNSTSFESEKTICINDKNPQGQNQLTQIQLDNNFNVNRKANKAEFSLLHPLKNIMALRATSQTGSYVQVWNLDQKQKLKHIDLTEPIVYMTWVNPQILALVTPTTVYHSDLGSQETYVKILERFGDLSNGQSQIIGYKLAPQGNWCAIYGIASPDRININGTIQLFKLGEGKQQMLQGHCCCFGMAKVHNDTHMSTLLCFFEKKIGEPMGKVQINEISVVPEGLQKHKITCEFPTNPQFPNDFPIYMQVSQKYGQLFVITKNGFIYLYEIMSGSLIFQNRISDSTIFIGTQDNREDGVYTLAKNGQLLLIQIDPLALVPHIMNVCQNLPNVTQFAFKLAARYKLPGMDNMFQDQFNKCMANADYARAAQVAANAPGELIRNAQTIQKFKSLQGTPSPLLVYFQTLLQKGSLNALESVELCKLVLGQGRKNFVEQWLKENKLENSELLGDVISQFDQNLALDVYKKCNSNAKVISTLMALGRVEEANKQAGQSGVNLDYMSMVKSCINTNPQQAVQMAKNLFTQNPSQSVQQVAEIFIQAQKFKELSALLVDCMKANRPEDGIWQTKVLEWNIMNQPNVVDAIFEITKWNQYNRVRIAQLCEQKQLFQKAIENYPDVKDIRRVCLNTQSIQSQWLVNYFINQQTEITMPCLLDLLKHNRQNLQIVVETCVKGHQKYTIQICIKLFEQVGSFEGIFLFLSQIISTTEDQDIYFKYIEAAAKCNQLRVVEQIIQEKPKCYNPEKVKDFLKNMRLPDPKPLIFLCDIHKYVEELIQYLYKNNFFNYIQVYLFQVNPQATPQVLGALIDQGCEERQIIFLLHQLGSKIPAPTVDQLIEEFEKRNKIKLLEAWLEARTMEGNQLPSIHNALAKIKIDTNQDPENFLTNNQFYDAKVVGKFCEERDPHLAVIAYKRSWGECDEELIQVTNKNSLFRLQARYLVERQSEELWQQVLSQENTYRQQVIDLVITALNECKEVEQVSTAVKAFMDADLPEYLMALLERIVVHNPEFGQYKKLQNLLITTAIKTDQSKVMDYISRLNNYDGEKIAEVALSHPYLLFEEAFTIYHKFNLNAKAAEVLIFHIQDMPRASEYAQKYNNPEIWTKLGQAYIQKVQIEDAVECFLKGRDPQNFAEVINQAEMQGKYEVLIKYLQMARETIKDQIIDNSLAFSLAKCDKNNDLENFLSNPNSIDAQKVGERCYEEKLYESAKHLFVSIKNNAKIASCLVRLKQFQQAIESAKRANTPKTWKELTIACIEAGEFKLASVASMYIIMIPDYLEELIGQYEEYGSEMQMIQLLETSLSMPRAHVGIFTELAILYAKYKPEKLIEHLRNYTQKINTSRVLRICEKYQLWAEAIFLNASFDQCDNAINIMIEHSPYAFNHDQFVNLLIKAHNFDLYYKSILFYLDEQPDLLNDLLKSLTTKIDLTKCVQIMRKTGYIGLIVPFLKQVQNSNSKEVNEALNEIYVESQDYESLHESISQYENFDQISLAKLTEKHRLLEFRRQSAFLYRRVKKYEFSIALSKQDKIYKDAIETAQESGKIELVEDLLRFFVQEQEKEMITVTLYTCYDLIRPDVAMEIGWRYNLIDFVMPYFVQIMREINNRVENVLKKHDKREKEEEKKKATEQQNPQMMMPPAEMLPFNLMLPPPPGTMPGMMPPMGMNTMPGMMPVQQDMGMNNMQGMMNTMPAGMGMQYNPYG</sequence>
<dbReference type="GO" id="GO:0006898">
    <property type="term" value="P:receptor-mediated endocytosis"/>
    <property type="evidence" value="ECO:0007669"/>
    <property type="project" value="TreeGrafter"/>
</dbReference>
<dbReference type="GO" id="GO:0030132">
    <property type="term" value="C:clathrin coat of coated pit"/>
    <property type="evidence" value="ECO:0007669"/>
    <property type="project" value="InterPro"/>
</dbReference>
<dbReference type="InterPro" id="IPR000547">
    <property type="entry name" value="Clathrin_H-chain/VPS_repeat"/>
</dbReference>
<gene>
    <name evidence="9" type="ORF">IMG5_187840</name>
</gene>